<gene>
    <name evidence="1" type="ORF">PNOK_0706900</name>
</gene>
<proteinExistence type="predicted"/>
<dbReference type="InParanoid" id="A0A286UBV1"/>
<keyword evidence="2" id="KW-1185">Reference proteome</keyword>
<evidence type="ECO:0000313" key="2">
    <source>
        <dbReference type="Proteomes" id="UP000217199"/>
    </source>
</evidence>
<dbReference type="AlphaFoldDB" id="A0A286UBV1"/>
<reference evidence="1 2" key="1">
    <citation type="journal article" date="2017" name="Mol. Ecol.">
        <title>Comparative and population genomic landscape of Phellinus noxius: A hypervariable fungus causing root rot in trees.</title>
        <authorList>
            <person name="Chung C.L."/>
            <person name="Lee T.J."/>
            <person name="Akiba M."/>
            <person name="Lee H.H."/>
            <person name="Kuo T.H."/>
            <person name="Liu D."/>
            <person name="Ke H.M."/>
            <person name="Yokoi T."/>
            <person name="Roa M.B."/>
            <person name="Lu M.J."/>
            <person name="Chang Y.Y."/>
            <person name="Ann P.J."/>
            <person name="Tsai J.N."/>
            <person name="Chen C.Y."/>
            <person name="Tzean S.S."/>
            <person name="Ota Y."/>
            <person name="Hattori T."/>
            <person name="Sahashi N."/>
            <person name="Liou R.F."/>
            <person name="Kikuchi T."/>
            <person name="Tsai I.J."/>
        </authorList>
    </citation>
    <scope>NUCLEOTIDE SEQUENCE [LARGE SCALE GENOMIC DNA]</scope>
    <source>
        <strain evidence="1 2">FFPRI411160</strain>
    </source>
</reference>
<accession>A0A286UBV1</accession>
<organism evidence="1 2">
    <name type="scientific">Pyrrhoderma noxium</name>
    <dbReference type="NCBI Taxonomy" id="2282107"/>
    <lineage>
        <taxon>Eukaryota</taxon>
        <taxon>Fungi</taxon>
        <taxon>Dikarya</taxon>
        <taxon>Basidiomycota</taxon>
        <taxon>Agaricomycotina</taxon>
        <taxon>Agaricomycetes</taxon>
        <taxon>Hymenochaetales</taxon>
        <taxon>Hymenochaetaceae</taxon>
        <taxon>Pyrrhoderma</taxon>
    </lineage>
</organism>
<evidence type="ECO:0000313" key="1">
    <source>
        <dbReference type="EMBL" id="PAV17005.1"/>
    </source>
</evidence>
<dbReference type="Proteomes" id="UP000217199">
    <property type="component" value="Unassembled WGS sequence"/>
</dbReference>
<name>A0A286UBV1_9AGAM</name>
<comment type="caution">
    <text evidence="1">The sequence shown here is derived from an EMBL/GenBank/DDBJ whole genome shotgun (WGS) entry which is preliminary data.</text>
</comment>
<dbReference type="EMBL" id="NBII01000007">
    <property type="protein sequence ID" value="PAV17005.1"/>
    <property type="molecule type" value="Genomic_DNA"/>
</dbReference>
<protein>
    <submittedName>
        <fullName evidence="1">Uncharacterized protein</fullName>
    </submittedName>
</protein>
<sequence>MLPMAETEREPLFTTRVTGEILKLSTPNQILNAYKSKKDLKLIKFQDKGNWMGFLIDKGAVSSSQNQYQQYSNTQEYWHWSDPCSTPSEVEKNLGRRIKKRLEKDLDNF</sequence>